<gene>
    <name evidence="2" type="ORF">KDK92_00820</name>
</gene>
<dbReference type="RefSeq" id="WP_250857121.1">
    <property type="nucleotide sequence ID" value="NZ_JAGSOJ010000001.1"/>
</dbReference>
<feature type="chain" id="PRO_5039929879" evidence="1">
    <location>
        <begin position="26"/>
        <end position="308"/>
    </location>
</feature>
<sequence length="308" mass="34581">MKKKKIVQIVTLALAVTTIATTAFATSVKREGYDMFKNSFKSIRTMDTVTNSTVNITVDVEDNGVNIVSVEGKVKADQEEKKMSGVFTVGVENITKDIEVYANDKEKVIVDVLEDKYYKIDEPTDYRIDGIEHRGMNHEMMGEMTAQQEALLDYFIGDYKDKFESVVGENGNKIISFNLKEDEIPVPVNLMISAATSIEHKNEADIEVRDIELKGLPLFEELNEVKDMPKLKEDIKVKEIGFNITLNEDNQMIGTSFSMKVEGKDEDGLNHDMVVKGSVEIEGIDESVVDTIDLSDKEVTVIECQTNK</sequence>
<dbReference type="AlphaFoldDB" id="A0A9J6NWG9"/>
<reference evidence="2" key="1">
    <citation type="journal article" date="2021" name="mSystems">
        <title>Bacteria and Archaea Synergistically Convert Glycine Betaine to Biogenic Methane in the Formosa Cold Seep of the South China Sea.</title>
        <authorList>
            <person name="Li L."/>
            <person name="Zhang W."/>
            <person name="Zhang S."/>
            <person name="Song L."/>
            <person name="Sun Q."/>
            <person name="Zhang H."/>
            <person name="Xiang H."/>
            <person name="Dong X."/>
        </authorList>
    </citation>
    <scope>NUCLEOTIDE SEQUENCE</scope>
    <source>
        <strain evidence="2">ZWT</strain>
    </source>
</reference>
<evidence type="ECO:0000256" key="1">
    <source>
        <dbReference type="SAM" id="SignalP"/>
    </source>
</evidence>
<dbReference type="Proteomes" id="UP001056429">
    <property type="component" value="Unassembled WGS sequence"/>
</dbReference>
<evidence type="ECO:0000313" key="2">
    <source>
        <dbReference type="EMBL" id="MCM1988265.1"/>
    </source>
</evidence>
<proteinExistence type="predicted"/>
<evidence type="ECO:0000313" key="3">
    <source>
        <dbReference type="Proteomes" id="UP001056429"/>
    </source>
</evidence>
<organism evidence="2 3">
    <name type="scientific">Oceanirhabdus seepicola</name>
    <dbReference type="NCBI Taxonomy" id="2828781"/>
    <lineage>
        <taxon>Bacteria</taxon>
        <taxon>Bacillati</taxon>
        <taxon>Bacillota</taxon>
        <taxon>Clostridia</taxon>
        <taxon>Eubacteriales</taxon>
        <taxon>Clostridiaceae</taxon>
        <taxon>Oceanirhabdus</taxon>
    </lineage>
</organism>
<name>A0A9J6NWG9_9CLOT</name>
<protein>
    <submittedName>
        <fullName evidence="2">Uncharacterized protein</fullName>
    </submittedName>
</protein>
<feature type="signal peptide" evidence="1">
    <location>
        <begin position="1"/>
        <end position="25"/>
    </location>
</feature>
<keyword evidence="3" id="KW-1185">Reference proteome</keyword>
<accession>A0A9J6NWG9</accession>
<keyword evidence="1" id="KW-0732">Signal</keyword>
<reference evidence="2" key="2">
    <citation type="submission" date="2021-04" db="EMBL/GenBank/DDBJ databases">
        <authorList>
            <person name="Dong X."/>
        </authorList>
    </citation>
    <scope>NUCLEOTIDE SEQUENCE</scope>
    <source>
        <strain evidence="2">ZWT</strain>
    </source>
</reference>
<dbReference type="EMBL" id="JAGSOJ010000001">
    <property type="protein sequence ID" value="MCM1988265.1"/>
    <property type="molecule type" value="Genomic_DNA"/>
</dbReference>
<comment type="caution">
    <text evidence="2">The sequence shown here is derived from an EMBL/GenBank/DDBJ whole genome shotgun (WGS) entry which is preliminary data.</text>
</comment>